<dbReference type="GeneID" id="62163977"/>
<organism evidence="1 2">
    <name type="scientific">Colletotrichum karsti</name>
    <dbReference type="NCBI Taxonomy" id="1095194"/>
    <lineage>
        <taxon>Eukaryota</taxon>
        <taxon>Fungi</taxon>
        <taxon>Dikarya</taxon>
        <taxon>Ascomycota</taxon>
        <taxon>Pezizomycotina</taxon>
        <taxon>Sordariomycetes</taxon>
        <taxon>Hypocreomycetidae</taxon>
        <taxon>Glomerellales</taxon>
        <taxon>Glomerellaceae</taxon>
        <taxon>Colletotrichum</taxon>
        <taxon>Colletotrichum boninense species complex</taxon>
    </lineage>
</organism>
<dbReference type="EMBL" id="JAATWM020000027">
    <property type="protein sequence ID" value="KAF9874205.1"/>
    <property type="molecule type" value="Genomic_DNA"/>
</dbReference>
<dbReference type="AlphaFoldDB" id="A0A9P6I1P8"/>
<reference evidence="1" key="1">
    <citation type="submission" date="2020-03" db="EMBL/GenBank/DDBJ databases">
        <authorList>
            <person name="He L."/>
        </authorList>
    </citation>
    <scope>NUCLEOTIDE SEQUENCE</scope>
    <source>
        <strain evidence="1">CkLH20</strain>
    </source>
</reference>
<name>A0A9P6I1P8_9PEZI</name>
<gene>
    <name evidence="1" type="ORF">CkaCkLH20_08188</name>
</gene>
<dbReference type="Proteomes" id="UP000781932">
    <property type="component" value="Unassembled WGS sequence"/>
</dbReference>
<evidence type="ECO:0008006" key="3">
    <source>
        <dbReference type="Google" id="ProtNLM"/>
    </source>
</evidence>
<sequence length="165" mass="19204">MPQIPHRQSTNLAQLEMAGTRMAEGLCIACKRQWTSRNCAYCGYDFVCSRDCEEKMMFWDGHREHVLACRELCRRRPKTTARTMFAAFRGCRSPTDPRTAKDFGFDRCLSNRDSVLLRSVYITLVNNIGVSERELDMWVREKTLYANIKAEFEAQPHKVRPPYLA</sequence>
<protein>
    <recommendedName>
        <fullName evidence="3">MYND-type domain-containing protein</fullName>
    </recommendedName>
</protein>
<comment type="caution">
    <text evidence="1">The sequence shown here is derived from an EMBL/GenBank/DDBJ whole genome shotgun (WGS) entry which is preliminary data.</text>
</comment>
<keyword evidence="2" id="KW-1185">Reference proteome</keyword>
<accession>A0A9P6I1P8</accession>
<dbReference type="OrthoDB" id="4846188at2759"/>
<evidence type="ECO:0000313" key="1">
    <source>
        <dbReference type="EMBL" id="KAF9874205.1"/>
    </source>
</evidence>
<proteinExistence type="predicted"/>
<dbReference type="RefSeq" id="XP_038743666.1">
    <property type="nucleotide sequence ID" value="XM_038890903.1"/>
</dbReference>
<evidence type="ECO:0000313" key="2">
    <source>
        <dbReference type="Proteomes" id="UP000781932"/>
    </source>
</evidence>
<reference evidence="1" key="2">
    <citation type="submission" date="2020-11" db="EMBL/GenBank/DDBJ databases">
        <title>Whole genome sequencing of Colletotrichum sp.</title>
        <authorList>
            <person name="Li H."/>
        </authorList>
    </citation>
    <scope>NUCLEOTIDE SEQUENCE</scope>
    <source>
        <strain evidence="1">CkLH20</strain>
    </source>
</reference>